<keyword evidence="8" id="KW-1185">Reference proteome</keyword>
<feature type="compositionally biased region" description="Polar residues" evidence="6">
    <location>
        <begin position="414"/>
        <end position="429"/>
    </location>
</feature>
<feature type="compositionally biased region" description="Basic and acidic residues" evidence="6">
    <location>
        <begin position="780"/>
        <end position="792"/>
    </location>
</feature>
<feature type="compositionally biased region" description="Basic and acidic residues" evidence="6">
    <location>
        <begin position="551"/>
        <end position="563"/>
    </location>
</feature>
<feature type="compositionally biased region" description="Low complexity" evidence="6">
    <location>
        <begin position="434"/>
        <end position="455"/>
    </location>
</feature>
<dbReference type="GeneTree" id="ENSGT00950000183026"/>
<dbReference type="KEGG" id="oml:112153749"/>
<feature type="compositionally biased region" description="Polar residues" evidence="6">
    <location>
        <begin position="503"/>
        <end position="513"/>
    </location>
</feature>
<dbReference type="PANTHER" id="PTHR24200">
    <property type="entry name" value="TOUCAN, ISOFORM A"/>
    <property type="match status" value="1"/>
</dbReference>
<reference evidence="7" key="2">
    <citation type="submission" date="2025-09" db="UniProtKB">
        <authorList>
            <consortium name="Ensembl"/>
        </authorList>
    </citation>
    <scope>IDENTIFICATION</scope>
</reference>
<protein>
    <submittedName>
        <fullName evidence="7">Microtubule associated scaffold protein 1</fullName>
    </submittedName>
</protein>
<accession>A0A3B3C6F5</accession>
<feature type="compositionally biased region" description="Low complexity" evidence="6">
    <location>
        <begin position="585"/>
        <end position="603"/>
    </location>
</feature>
<organism evidence="7 8">
    <name type="scientific">Oryzias melastigma</name>
    <name type="common">Marine medaka</name>
    <dbReference type="NCBI Taxonomy" id="30732"/>
    <lineage>
        <taxon>Eukaryota</taxon>
        <taxon>Metazoa</taxon>
        <taxon>Chordata</taxon>
        <taxon>Craniata</taxon>
        <taxon>Vertebrata</taxon>
        <taxon>Euteleostomi</taxon>
        <taxon>Actinopterygii</taxon>
        <taxon>Neopterygii</taxon>
        <taxon>Teleostei</taxon>
        <taxon>Neoteleostei</taxon>
        <taxon>Acanthomorphata</taxon>
        <taxon>Ovalentaria</taxon>
        <taxon>Atherinomorphae</taxon>
        <taxon>Beloniformes</taxon>
        <taxon>Adrianichthyidae</taxon>
        <taxon>Oryziinae</taxon>
        <taxon>Oryzias</taxon>
    </lineage>
</organism>
<feature type="region of interest" description="Disordered" evidence="6">
    <location>
        <begin position="546"/>
        <end position="836"/>
    </location>
</feature>
<feature type="compositionally biased region" description="Polar residues" evidence="6">
    <location>
        <begin position="706"/>
        <end position="722"/>
    </location>
</feature>
<comment type="similarity">
    <text evidence="2">Belongs to the MTUS1 family.</text>
</comment>
<dbReference type="GeneID" id="112153749"/>
<evidence type="ECO:0000313" key="7">
    <source>
        <dbReference type="Ensembl" id="ENSOMEP00000013511.1"/>
    </source>
</evidence>
<dbReference type="PANTHER" id="PTHR24200:SF7">
    <property type="entry name" value="MICROTUBULE-ASSOCIATED TUMOR SUPPRESSOR 1"/>
    <property type="match status" value="1"/>
</dbReference>
<keyword evidence="4" id="KW-0539">Nucleus</keyword>
<reference evidence="7" key="1">
    <citation type="submission" date="2025-08" db="UniProtKB">
        <authorList>
            <consortium name="Ensembl"/>
        </authorList>
    </citation>
    <scope>IDENTIFICATION</scope>
</reference>
<dbReference type="OrthoDB" id="10038993at2759"/>
<feature type="compositionally biased region" description="Basic and acidic residues" evidence="6">
    <location>
        <begin position="816"/>
        <end position="825"/>
    </location>
</feature>
<evidence type="ECO:0000256" key="6">
    <source>
        <dbReference type="SAM" id="MobiDB-lite"/>
    </source>
</evidence>
<feature type="compositionally biased region" description="Low complexity" evidence="6">
    <location>
        <begin position="1164"/>
        <end position="1184"/>
    </location>
</feature>
<feature type="compositionally biased region" description="Polar residues" evidence="6">
    <location>
        <begin position="633"/>
        <end position="648"/>
    </location>
</feature>
<dbReference type="RefSeq" id="XP_024139901.1">
    <property type="nucleotide sequence ID" value="XM_024284133.2"/>
</dbReference>
<feature type="region of interest" description="Disordered" evidence="6">
    <location>
        <begin position="414"/>
        <end position="519"/>
    </location>
</feature>
<evidence type="ECO:0000256" key="3">
    <source>
        <dbReference type="ARBA" id="ARBA00023054"/>
    </source>
</evidence>
<name>A0A3B3C6F5_ORYME</name>
<dbReference type="RefSeq" id="XP_024139902.1">
    <property type="nucleotide sequence ID" value="XM_024284134.2"/>
</dbReference>
<dbReference type="OMA" id="ENTGHPC"/>
<dbReference type="CTD" id="563853"/>
<dbReference type="Ensembl" id="ENSOMET00000021159.1">
    <property type="protein sequence ID" value="ENSOMEP00000013511.1"/>
    <property type="gene ID" value="ENSOMEG00000014984.1"/>
</dbReference>
<dbReference type="AlphaFoldDB" id="A0A3B3C6F5"/>
<feature type="compositionally biased region" description="Polar residues" evidence="6">
    <location>
        <begin position="739"/>
        <end position="756"/>
    </location>
</feature>
<dbReference type="Proteomes" id="UP000261560">
    <property type="component" value="Unplaced"/>
</dbReference>
<keyword evidence="3 5" id="KW-0175">Coiled coil</keyword>
<evidence type="ECO:0000313" key="8">
    <source>
        <dbReference type="Proteomes" id="UP000261560"/>
    </source>
</evidence>
<sequence length="1184" mass="129040">MSKTFSVSADELDSTASLHLGGRRFRLSSDGPCMCLSTDSNSGNSILNEGGASRSPDASKDCCFNGSSSEVNSQSDAYDQLYVASNMNQAFVFTPVNESDVKPNRTFCRGPSGMDSCSLSSGEMVMRSKSFCLQDQSLVVFSSLDGSSISPAQSGVTFSADSPTSLPEVCTKESSAHPCLGVTFIQGDDVVPQNGENIGSSLVTLPSEEGCLYATFICDTPTDVIKEVKCGETEPVPNFSLGTTPELYKTFVSSASAAQDDDGIYTSTPNQNIGNKILNDHPSLSPCTEETSSPVVQPAKRHQVFVTPRQRAAAGVTAALSRVKMMDVKSKTLRRGAPELNGQQKPLPHSFLSEVNRRAAAGLIHAKVKNTARVLSATSKTQNQTPGQVNAGVGHLGAAVRQSCKRKVVDVHNKSTTCVPDPNPTSSDGASAVQGSDGSSQSAPAPDPSALPGSPTSVASSKKIPPNGRAAARTPPRRDMSNKTAVKSGSAEGRDKAPGANTLPRSLSESSTLRPRRNKVTSLRVTTSFTLPNTEVTQVLLNDTNLSCPSQHKETEDKREVKKISLVKGQSKSMSAGAPLDPNKASSHSALSSGRARGASFSQPVPPSPRPNPLSARLKPVIHGRVEAKGSRTVPQSQQKDNSGSQKAQAAEGSHPGIKSKLNGSPNRPSVMGPPSTPVCRPPRRTPGSVKGSAERSVHNELGQRPRSTPVTGRAVSEQSPFKSAAFKDRLPSAHGKSSGPTLSGVSRPPASTTKAPDSRISPLKRNIFSRSARLTSSECVDKNKTKVDSRHQQPQSSPPNTRTGPQNVPQADVSQSKKKDENIRPPEQQQLTDSDQRFQALVIVLQKTLTERDEASRQRRELLQEQLLLRQELVSSVASCDRLEKEKEELRAGLEEALHKLQKQHQTDLLELEQKLQVFYQTEQDKVHLRYQEEADKHHTLMQQQIDELRASHEAVKLELESAHVQQLQCVHQQHEQTLEELRKTHSQELQSLDSSFKDAEVALFKRVQELTEEKAELVKKLEVEQQRRRELAETSQKDSHILYLEQELESLKVVLDMKTEQLHQQEKKLMEFEKLTEKNVKLDESLKKAQQENEDLKARMERHAALSRQLSTEQAVLQESLVKESKMNKRLSMENEELLWKLHNGDLSSPRQTSPSSPPPGSFCFQSPRSSGLYSSPPLSPR</sequence>
<feature type="coiled-coil region" evidence="5">
    <location>
        <begin position="846"/>
        <end position="908"/>
    </location>
</feature>
<dbReference type="GO" id="GO:0005634">
    <property type="term" value="C:nucleus"/>
    <property type="evidence" value="ECO:0007669"/>
    <property type="project" value="UniProtKB-SubCell"/>
</dbReference>
<evidence type="ECO:0000256" key="1">
    <source>
        <dbReference type="ARBA" id="ARBA00004123"/>
    </source>
</evidence>
<feature type="region of interest" description="Disordered" evidence="6">
    <location>
        <begin position="1144"/>
        <end position="1184"/>
    </location>
</feature>
<comment type="subcellular location">
    <subcellularLocation>
        <location evidence="1">Nucleus</location>
    </subcellularLocation>
</comment>
<dbReference type="GO" id="GO:0005737">
    <property type="term" value="C:cytoplasm"/>
    <property type="evidence" value="ECO:0007669"/>
    <property type="project" value="TreeGrafter"/>
</dbReference>
<feature type="compositionally biased region" description="Basic and acidic residues" evidence="6">
    <location>
        <begin position="693"/>
        <end position="704"/>
    </location>
</feature>
<dbReference type="PaxDb" id="30732-ENSOMEP00000013511"/>
<feature type="coiled-coil region" evidence="5">
    <location>
        <begin position="947"/>
        <end position="1115"/>
    </location>
</feature>
<evidence type="ECO:0000256" key="5">
    <source>
        <dbReference type="SAM" id="Coils"/>
    </source>
</evidence>
<feature type="compositionally biased region" description="Polar residues" evidence="6">
    <location>
        <begin position="793"/>
        <end position="815"/>
    </location>
</feature>
<dbReference type="GO" id="GO:0008017">
    <property type="term" value="F:microtubule binding"/>
    <property type="evidence" value="ECO:0007669"/>
    <property type="project" value="TreeGrafter"/>
</dbReference>
<dbReference type="InterPro" id="IPR051293">
    <property type="entry name" value="MTUS1/CCDC69"/>
</dbReference>
<evidence type="ECO:0000256" key="2">
    <source>
        <dbReference type="ARBA" id="ARBA00007585"/>
    </source>
</evidence>
<evidence type="ECO:0000256" key="4">
    <source>
        <dbReference type="ARBA" id="ARBA00023242"/>
    </source>
</evidence>
<dbReference type="STRING" id="30732.ENSOMEP00000013511"/>
<proteinExistence type="inferred from homology"/>
<feature type="compositionally biased region" description="Polar residues" evidence="6">
    <location>
        <begin position="769"/>
        <end position="779"/>
    </location>
</feature>